<dbReference type="PANTHER" id="PTHR32208:SF21">
    <property type="entry name" value="LOW QUALITY PROTEIN: ALDEHYDE OXIDASE GLOX-LIKE"/>
    <property type="match status" value="1"/>
</dbReference>
<evidence type="ECO:0000313" key="4">
    <source>
        <dbReference type="EMBL" id="TRV62985.1"/>
    </source>
</evidence>
<feature type="domain" description="Galactose oxidase-like Early set" evidence="3">
    <location>
        <begin position="631"/>
        <end position="728"/>
    </location>
</feature>
<gene>
    <name evidence="4" type="ORF">EWV53_09325</name>
</gene>
<comment type="caution">
    <text evidence="4">The sequence shown here is derived from an EMBL/GenBank/DDBJ whole genome shotgun (WGS) entry which is preliminary data.</text>
</comment>
<evidence type="ECO:0000259" key="2">
    <source>
        <dbReference type="Pfam" id="PF07250"/>
    </source>
</evidence>
<dbReference type="EMBL" id="SFAC01000115">
    <property type="protein sequence ID" value="TRV62985.1"/>
    <property type="molecule type" value="Genomic_DNA"/>
</dbReference>
<proteinExistence type="predicted"/>
<sequence>MISSETSKKTLLALFLTFLIAFMATFCMGANSEVLAAPIADPKLCPANRTLSPFEKDLRTALGDNLNPNVLNFSSVPGQLLAYEGCPEEMGAWLLLPMPKESDRMQAVHATLLPDGKVLIVNGSSNRNRFEKLPDRNPADGVDPYKGEIIFENAVYILKDGVDTRNSQVVDNTSLFDPELANPLNGKFGKESPFSRISSPVAEWEKEPNDIFCSGHLQLPNGDVLFIGGSRVYYPGSQFQGSKQANIFHSDTKTWAEPHLLRDGHWYPTLVPLADGAIAAFSGLGAKDFDRVSPILEIYDPNAKGTPNEWQHIDMSELPNSPFKTKMNSQTSTRDLIDLYPRIFPTKDGRFLITGDGGGKTPLTVHKSTNSYFVKFNKDDQGIYSMTFERGPQRQATSKVYGTASLDPSSDKGDVLLYGGIIGTNDISFGPGKYAIRGASIPSSVERWSAPELGTEGGGEWKIDEDFLARIDEDILQNSASNYQNPQYEYVKQSSNLGRFGKRAMELAVILPTKQVLVVNGGNYAEHFPAHHPILLTPNAAKEPIKFNTKLMNPDTQPRLYHNTALLLPDASILVMGGNNSRAGRFVDSGKVELDIFDDFFVTPKGFTSNTAEIYQHSIYYPPYLFGSSKRPVIDSDIKEISYGQSPTISVSNASGPNTKDSMVLIKAGSVTHSFDNGQRLVNLEKTYTADGKISFKVPTDKHFSPPGHYMLFYVNQEGKPSEGKIVKLS</sequence>
<protein>
    <submittedName>
        <fullName evidence="4">DUF1929 domain-containing protein</fullName>
    </submittedName>
</protein>
<keyword evidence="1" id="KW-0732">Signal</keyword>
<organism evidence="4 5">
    <name type="scientific">Microcystis panniformis Mp_MB_F_20051200_S9</name>
    <dbReference type="NCBI Taxonomy" id="2486223"/>
    <lineage>
        <taxon>Bacteria</taxon>
        <taxon>Bacillati</taxon>
        <taxon>Cyanobacteriota</taxon>
        <taxon>Cyanophyceae</taxon>
        <taxon>Oscillatoriophycideae</taxon>
        <taxon>Chroococcales</taxon>
        <taxon>Microcystaceae</taxon>
        <taxon>Microcystis</taxon>
    </lineage>
</organism>
<evidence type="ECO:0000259" key="3">
    <source>
        <dbReference type="Pfam" id="PF09118"/>
    </source>
</evidence>
<dbReference type="InterPro" id="IPR011043">
    <property type="entry name" value="Gal_Oxase/kelch_b-propeller"/>
</dbReference>
<evidence type="ECO:0000313" key="5">
    <source>
        <dbReference type="Proteomes" id="UP000317165"/>
    </source>
</evidence>
<dbReference type="SUPFAM" id="SSF81296">
    <property type="entry name" value="E set domains"/>
    <property type="match status" value="1"/>
</dbReference>
<evidence type="ECO:0000256" key="1">
    <source>
        <dbReference type="ARBA" id="ARBA00022729"/>
    </source>
</evidence>
<dbReference type="CDD" id="cd02851">
    <property type="entry name" value="E_set_GO_C"/>
    <property type="match status" value="1"/>
</dbReference>
<dbReference type="Pfam" id="PF07250">
    <property type="entry name" value="Glyoxal_oxid_N"/>
    <property type="match status" value="1"/>
</dbReference>
<dbReference type="Gene3D" id="2.130.10.80">
    <property type="entry name" value="Galactose oxidase/kelch, beta-propeller"/>
    <property type="match status" value="1"/>
</dbReference>
<dbReference type="PANTHER" id="PTHR32208">
    <property type="entry name" value="SECRETED PROTEIN-RELATED"/>
    <property type="match status" value="1"/>
</dbReference>
<dbReference type="InterPro" id="IPR009880">
    <property type="entry name" value="Glyoxal_oxidase_N"/>
</dbReference>
<dbReference type="Pfam" id="PF09118">
    <property type="entry name" value="GO-like_E_set"/>
    <property type="match status" value="1"/>
</dbReference>
<reference evidence="4 5" key="1">
    <citation type="submission" date="2019-01" db="EMBL/GenBank/DDBJ databases">
        <title>Coherence of Microcystis species and biogeography revealed through population genomics.</title>
        <authorList>
            <person name="Perez-Carrascal O.M."/>
            <person name="Terrat Y."/>
            <person name="Giani A."/>
            <person name="Fortin N."/>
            <person name="Tromas N."/>
            <person name="Shapiro B.J."/>
        </authorList>
    </citation>
    <scope>NUCLEOTIDE SEQUENCE [LARGE SCALE GENOMIC DNA]</scope>
    <source>
        <strain evidence="4">Mp_MB_F_20051200_S9</strain>
    </source>
</reference>
<dbReference type="InterPro" id="IPR014756">
    <property type="entry name" value="Ig_E-set"/>
</dbReference>
<dbReference type="InterPro" id="IPR037293">
    <property type="entry name" value="Gal_Oxidase_central_sf"/>
</dbReference>
<dbReference type="SUPFAM" id="SSF50965">
    <property type="entry name" value="Galactose oxidase, central domain"/>
    <property type="match status" value="1"/>
</dbReference>
<dbReference type="Proteomes" id="UP000317165">
    <property type="component" value="Unassembled WGS sequence"/>
</dbReference>
<dbReference type="InterPro" id="IPR015202">
    <property type="entry name" value="GO-like_E_set"/>
</dbReference>
<name>A0A552Q191_9CHRO</name>
<dbReference type="AlphaFoldDB" id="A0A552Q191"/>
<dbReference type="InterPro" id="IPR013783">
    <property type="entry name" value="Ig-like_fold"/>
</dbReference>
<accession>A0A552Q191</accession>
<feature type="domain" description="Glyoxal oxidase N-terminal" evidence="2">
    <location>
        <begin position="502"/>
        <end position="587"/>
    </location>
</feature>
<dbReference type="Gene3D" id="2.60.40.10">
    <property type="entry name" value="Immunoglobulins"/>
    <property type="match status" value="1"/>
</dbReference>